<dbReference type="EnsemblBacteria" id="ABA52656">
    <property type="protein sequence ID" value="ABA52656"/>
    <property type="gene ID" value="BURPS1710b_A0822"/>
</dbReference>
<sequence>MRAPPAPRPFHATQASQHSVTFGRHYIPFTPSRTMPNRFRKLTAWLGMLAIALAIVAPLVSQASARSAAPSSGAVICGDEHRAQPAEAGIAHDGPVHDGVAHHALHLDACGYCAFFAHSPAIGAAAPSLFAIHVAAVAPPIPSGAAAPSLERHTHAYPRAPPADA</sequence>
<dbReference type="HOGENOM" id="CLU_123889_0_0_4"/>
<dbReference type="EMBL" id="CP000125">
    <property type="protein sequence ID" value="ABA52656.1"/>
    <property type="molecule type" value="Genomic_DNA"/>
</dbReference>
<name>Q3JKC2_BURP1</name>
<keyword evidence="2" id="KW-0812">Transmembrane</keyword>
<dbReference type="Proteomes" id="UP000002700">
    <property type="component" value="Chromosome II"/>
</dbReference>
<keyword evidence="2" id="KW-0472">Membrane</keyword>
<keyword evidence="2" id="KW-1133">Transmembrane helix</keyword>
<evidence type="ECO:0000313" key="3">
    <source>
        <dbReference type="EMBL" id="ABA52656.1"/>
    </source>
</evidence>
<evidence type="ECO:0000256" key="2">
    <source>
        <dbReference type="SAM" id="Phobius"/>
    </source>
</evidence>
<reference evidence="3 4" key="1">
    <citation type="submission" date="2005-09" db="EMBL/GenBank/DDBJ databases">
        <authorList>
            <person name="Woods D.E."/>
            <person name="Nierman W.C."/>
        </authorList>
    </citation>
    <scope>NUCLEOTIDE SEQUENCE [LARGE SCALE GENOMIC DNA]</scope>
    <source>
        <strain evidence="3 4">1710b</strain>
    </source>
</reference>
<organism evidence="3 4">
    <name type="scientific">Burkholderia pseudomallei (strain 1710b)</name>
    <dbReference type="NCBI Taxonomy" id="320372"/>
    <lineage>
        <taxon>Bacteria</taxon>
        <taxon>Pseudomonadati</taxon>
        <taxon>Pseudomonadota</taxon>
        <taxon>Betaproteobacteria</taxon>
        <taxon>Burkholderiales</taxon>
        <taxon>Burkholderiaceae</taxon>
        <taxon>Burkholderia</taxon>
        <taxon>pseudomallei group</taxon>
    </lineage>
</organism>
<feature type="region of interest" description="Disordered" evidence="1">
    <location>
        <begin position="145"/>
        <end position="165"/>
    </location>
</feature>
<dbReference type="InterPro" id="IPR021333">
    <property type="entry name" value="DUF2946"/>
</dbReference>
<gene>
    <name evidence="3" type="ordered locus">BURPS1710b_A0822</name>
</gene>
<dbReference type="KEGG" id="bpm:BURPS1710b_A0822"/>
<dbReference type="Pfam" id="PF11162">
    <property type="entry name" value="DUF2946"/>
    <property type="match status" value="1"/>
</dbReference>
<proteinExistence type="predicted"/>
<evidence type="ECO:0000256" key="1">
    <source>
        <dbReference type="SAM" id="MobiDB-lite"/>
    </source>
</evidence>
<evidence type="ECO:0000313" key="4">
    <source>
        <dbReference type="Proteomes" id="UP000002700"/>
    </source>
</evidence>
<accession>Q3JKC2</accession>
<dbReference type="AlphaFoldDB" id="Q3JKC2"/>
<protein>
    <submittedName>
        <fullName evidence="3">Putative exported protein</fullName>
    </submittedName>
</protein>
<feature type="transmembrane region" description="Helical" evidence="2">
    <location>
        <begin position="42"/>
        <end position="60"/>
    </location>
</feature>